<comment type="function">
    <text evidence="8">Plays an important role in the de novo pathway of purine nucleotide biosynthesis. Catalyzes the first committed step in the biosynthesis of AMP from IMP.</text>
</comment>
<dbReference type="InterPro" id="IPR042110">
    <property type="entry name" value="Adenylosuccinate_synth_dom2"/>
</dbReference>
<dbReference type="InterPro" id="IPR001114">
    <property type="entry name" value="Adenylosuccinate_synthetase"/>
</dbReference>
<dbReference type="GO" id="GO:0000287">
    <property type="term" value="F:magnesium ion binding"/>
    <property type="evidence" value="ECO:0007669"/>
    <property type="project" value="UniProtKB-UniRule"/>
</dbReference>
<feature type="binding site" description="in other chain" evidence="8">
    <location>
        <position position="128"/>
    </location>
    <ligand>
        <name>IMP</name>
        <dbReference type="ChEBI" id="CHEBI:58053"/>
        <note>ligand shared between dimeric partners</note>
    </ligand>
</feature>
<feature type="binding site" evidence="8">
    <location>
        <begin position="330"/>
        <end position="332"/>
    </location>
    <ligand>
        <name>GTP</name>
        <dbReference type="ChEBI" id="CHEBI:37565"/>
    </ligand>
</feature>
<evidence type="ECO:0000256" key="2">
    <source>
        <dbReference type="ARBA" id="ARBA00022598"/>
    </source>
</evidence>
<reference evidence="11 13" key="1">
    <citation type="submission" date="2015-09" db="EMBL/GenBank/DDBJ databases">
        <authorList>
            <consortium name="Pathogen Informatics"/>
        </authorList>
    </citation>
    <scope>NUCLEOTIDE SEQUENCE [LARGE SCALE GENOMIC DNA]</scope>
    <source>
        <strain evidence="11 13">2789STDY5834939</strain>
    </source>
</reference>
<dbReference type="PANTHER" id="PTHR11846">
    <property type="entry name" value="ADENYLOSUCCINATE SYNTHETASE"/>
    <property type="match status" value="1"/>
</dbReference>
<dbReference type="InterPro" id="IPR042111">
    <property type="entry name" value="Adenylosuccinate_synth_dom3"/>
</dbReference>
<dbReference type="PANTHER" id="PTHR11846:SF0">
    <property type="entry name" value="ADENYLOSUCCINATE SYNTHETASE"/>
    <property type="match status" value="1"/>
</dbReference>
<comment type="subcellular location">
    <subcellularLocation>
        <location evidence="8">Cytoplasm</location>
    </subcellularLocation>
</comment>
<dbReference type="FunFam" id="1.10.300.10:FF:000001">
    <property type="entry name" value="Adenylosuccinate synthetase"/>
    <property type="match status" value="1"/>
</dbReference>
<evidence type="ECO:0000256" key="7">
    <source>
        <dbReference type="ARBA" id="ARBA00023134"/>
    </source>
</evidence>
<evidence type="ECO:0000313" key="13">
    <source>
        <dbReference type="Proteomes" id="UP000095765"/>
    </source>
</evidence>
<feature type="binding site" description="in other chain" evidence="8">
    <location>
        <begin position="38"/>
        <end position="41"/>
    </location>
    <ligand>
        <name>IMP</name>
        <dbReference type="ChEBI" id="CHEBI:58053"/>
        <note>ligand shared between dimeric partners</note>
    </ligand>
</feature>
<comment type="cofactor">
    <cofactor evidence="8">
        <name>Mg(2+)</name>
        <dbReference type="ChEBI" id="CHEBI:18420"/>
    </cofactor>
    <text evidence="8">Binds 1 Mg(2+) ion per subunit.</text>
</comment>
<keyword evidence="2 8" id="KW-0436">Ligase</keyword>
<dbReference type="EC" id="6.3.4.4" evidence="8 10"/>
<dbReference type="InterPro" id="IPR042109">
    <property type="entry name" value="Adenylosuccinate_synth_dom1"/>
</dbReference>
<dbReference type="PROSITE" id="PS00513">
    <property type="entry name" value="ADENYLOSUCCIN_SYN_2"/>
    <property type="match status" value="1"/>
</dbReference>
<dbReference type="GO" id="GO:0004019">
    <property type="term" value="F:adenylosuccinate synthase activity"/>
    <property type="evidence" value="ECO:0007669"/>
    <property type="project" value="UniProtKB-UniRule"/>
</dbReference>
<evidence type="ECO:0000256" key="6">
    <source>
        <dbReference type="ARBA" id="ARBA00022842"/>
    </source>
</evidence>
<dbReference type="EMBL" id="CZBE01000024">
    <property type="protein sequence ID" value="CUQ06864.1"/>
    <property type="molecule type" value="Genomic_DNA"/>
</dbReference>
<comment type="catalytic activity">
    <reaction evidence="8 10">
        <text>IMP + L-aspartate + GTP = N(6)-(1,2-dicarboxyethyl)-AMP + GDP + phosphate + 2 H(+)</text>
        <dbReference type="Rhea" id="RHEA:15753"/>
        <dbReference type="ChEBI" id="CHEBI:15378"/>
        <dbReference type="ChEBI" id="CHEBI:29991"/>
        <dbReference type="ChEBI" id="CHEBI:37565"/>
        <dbReference type="ChEBI" id="CHEBI:43474"/>
        <dbReference type="ChEBI" id="CHEBI:57567"/>
        <dbReference type="ChEBI" id="CHEBI:58053"/>
        <dbReference type="ChEBI" id="CHEBI:58189"/>
        <dbReference type="EC" id="6.3.4.4"/>
    </reaction>
</comment>
<keyword evidence="7 8" id="KW-0342">GTP-binding</keyword>
<evidence type="ECO:0000313" key="14">
    <source>
        <dbReference type="Proteomes" id="UP000196386"/>
    </source>
</evidence>
<dbReference type="GeneID" id="72463637"/>
<dbReference type="GO" id="GO:0005737">
    <property type="term" value="C:cytoplasm"/>
    <property type="evidence" value="ECO:0007669"/>
    <property type="project" value="UniProtKB-SubCell"/>
</dbReference>
<dbReference type="GO" id="GO:0005525">
    <property type="term" value="F:GTP binding"/>
    <property type="evidence" value="ECO:0007669"/>
    <property type="project" value="UniProtKB-UniRule"/>
</dbReference>
<dbReference type="EMBL" id="NFKP01000007">
    <property type="protein sequence ID" value="OUP69745.1"/>
    <property type="molecule type" value="Genomic_DNA"/>
</dbReference>
<feature type="active site" description="Proton acceptor" evidence="8">
    <location>
        <position position="13"/>
    </location>
</feature>
<dbReference type="InterPro" id="IPR018220">
    <property type="entry name" value="Adenylosuccin_syn_GTP-bd"/>
</dbReference>
<feature type="binding site" description="in other chain" evidence="8">
    <location>
        <position position="223"/>
    </location>
    <ligand>
        <name>IMP</name>
        <dbReference type="ChEBI" id="CHEBI:58053"/>
        <note>ligand shared between dimeric partners</note>
    </ligand>
</feature>
<evidence type="ECO:0000256" key="9">
    <source>
        <dbReference type="PROSITE-ProRule" id="PRU10134"/>
    </source>
</evidence>
<reference evidence="12" key="3">
    <citation type="journal article" date="2018" name="BMC Genomics">
        <title>Whole genome sequencing and function prediction of 133 gut anaerobes isolated from chicken caecum in pure cultures.</title>
        <authorList>
            <person name="Medvecky M."/>
            <person name="Cejkova D."/>
            <person name="Polansky O."/>
            <person name="Karasova D."/>
            <person name="Kubasova T."/>
            <person name="Cizek A."/>
            <person name="Rychlik I."/>
        </authorList>
    </citation>
    <scope>NUCLEOTIDE SEQUENCE</scope>
    <source>
        <strain evidence="12">An175</strain>
    </source>
</reference>
<dbReference type="OrthoDB" id="9807553at2"/>
<feature type="active site" description="Proton donor" evidence="8">
    <location>
        <position position="41"/>
    </location>
</feature>
<dbReference type="GO" id="GO:0044208">
    <property type="term" value="P:'de novo' AMP biosynthetic process"/>
    <property type="evidence" value="ECO:0007669"/>
    <property type="project" value="UniProtKB-UniRule"/>
</dbReference>
<name>A0A174T9P6_9FIRM</name>
<dbReference type="NCBIfam" id="NF002223">
    <property type="entry name" value="PRK01117.1"/>
    <property type="match status" value="1"/>
</dbReference>
<evidence type="ECO:0000313" key="11">
    <source>
        <dbReference type="EMBL" id="CUQ06864.1"/>
    </source>
</evidence>
<dbReference type="NCBIfam" id="TIGR00184">
    <property type="entry name" value="purA"/>
    <property type="match status" value="1"/>
</dbReference>
<evidence type="ECO:0000256" key="5">
    <source>
        <dbReference type="ARBA" id="ARBA00022755"/>
    </source>
</evidence>
<feature type="binding site" evidence="8">
    <location>
        <position position="13"/>
    </location>
    <ligand>
        <name>Mg(2+)</name>
        <dbReference type="ChEBI" id="CHEBI:18420"/>
    </ligand>
</feature>
<dbReference type="Pfam" id="PF00709">
    <property type="entry name" value="Adenylsucc_synt"/>
    <property type="match status" value="1"/>
</dbReference>
<dbReference type="InterPro" id="IPR027417">
    <property type="entry name" value="P-loop_NTPase"/>
</dbReference>
<dbReference type="Gene3D" id="3.90.170.10">
    <property type="entry name" value="Adenylosuccinate Synthetase, subunit A, domain 3"/>
    <property type="match status" value="1"/>
</dbReference>
<dbReference type="Proteomes" id="UP000196386">
    <property type="component" value="Unassembled WGS sequence"/>
</dbReference>
<accession>A0A174T9P6</accession>
<dbReference type="SUPFAM" id="SSF52540">
    <property type="entry name" value="P-loop containing nucleoside triphosphate hydrolases"/>
    <property type="match status" value="1"/>
</dbReference>
<dbReference type="PROSITE" id="PS01266">
    <property type="entry name" value="ADENYLOSUCCIN_SYN_1"/>
    <property type="match status" value="1"/>
</dbReference>
<dbReference type="FunFam" id="3.90.170.10:FF:000001">
    <property type="entry name" value="Adenylosuccinate synthetase"/>
    <property type="match status" value="1"/>
</dbReference>
<sequence length="425" mass="45978">MPARVVVGVQWGDEGKGKIIDILASRADVVVRSQGGNNAGHTVENGGEVYKLQLIPSGILYPDTLCLLGSGVVINPKGILGEIDGLEARGVSCKNLRIDPRAHVIMPWHLEIDGLSEKMRGKGEIGTTKKGIGPCYMDKAERSGLRIYDLIHPDLFAQKARAAGELKNRLITGYYGGQPLDLDAVIAEYTVYGKRLAQYAADVSVLAYRAIRENKEVLFEGAQGTLLDIDYGTYPFVTSSHPVSGGVCVGSGVGPTLIDEVVGAAKAYTTRVGAGPFPTELLDETGDEIRNRGHEFGTVTGRPRRCGWFDAVIMRHSVRINGLTALAINKIDTLSGMGPLKVCTAYRKSDGTILRDFPATIEELAECSPVYEELDGFDGDLSGCRSFDELPESCKKYIAELERLCECPITMVGVGPSREQNLERI</sequence>
<dbReference type="GO" id="GO:0046040">
    <property type="term" value="P:IMP metabolic process"/>
    <property type="evidence" value="ECO:0007669"/>
    <property type="project" value="TreeGrafter"/>
</dbReference>
<reference evidence="14" key="2">
    <citation type="submission" date="2017-04" db="EMBL/GenBank/DDBJ databases">
        <title>Function of individual gut microbiota members based on whole genome sequencing of pure cultures obtained from chicken caecum.</title>
        <authorList>
            <person name="Medvecky M."/>
            <person name="Cejkova D."/>
            <person name="Polansky O."/>
            <person name="Karasova D."/>
            <person name="Kubasova T."/>
            <person name="Cizek A."/>
            <person name="Rychlik I."/>
        </authorList>
    </citation>
    <scope>NUCLEOTIDE SEQUENCE [LARGE SCALE GENOMIC DNA]</scope>
    <source>
        <strain evidence="14">An175</strain>
    </source>
</reference>
<keyword evidence="8" id="KW-0963">Cytoplasm</keyword>
<feature type="binding site" description="in other chain" evidence="8">
    <location>
        <begin position="13"/>
        <end position="16"/>
    </location>
    <ligand>
        <name>IMP</name>
        <dbReference type="ChEBI" id="CHEBI:58053"/>
        <note>ligand shared between dimeric partners</note>
    </ligand>
</feature>
<evidence type="ECO:0000256" key="10">
    <source>
        <dbReference type="RuleBase" id="RU000520"/>
    </source>
</evidence>
<comment type="similarity">
    <text evidence="8 10">Belongs to the adenylosuccinate synthetase family.</text>
</comment>
<feature type="active site" evidence="9">
    <location>
        <position position="139"/>
    </location>
</feature>
<feature type="binding site" evidence="8">
    <location>
        <begin position="298"/>
        <end position="304"/>
    </location>
    <ligand>
        <name>substrate</name>
    </ligand>
</feature>
<protein>
    <recommendedName>
        <fullName evidence="8 10">Adenylosuccinate synthetase</fullName>
        <shortName evidence="8">AMPSase</shortName>
        <shortName evidence="8">AdSS</shortName>
        <ecNumber evidence="8 10">6.3.4.4</ecNumber>
    </recommendedName>
    <alternativeName>
        <fullName evidence="8">IMP--aspartate ligase</fullName>
    </alternativeName>
</protein>
<dbReference type="HAMAP" id="MF_00011">
    <property type="entry name" value="Adenylosucc_synth"/>
    <property type="match status" value="1"/>
</dbReference>
<dbReference type="Gene3D" id="1.10.300.10">
    <property type="entry name" value="Adenylosuccinate Synthetase, subunit A, domain 2"/>
    <property type="match status" value="1"/>
</dbReference>
<comment type="subunit">
    <text evidence="1 8">Homodimer.</text>
</comment>
<proteinExistence type="inferred from homology"/>
<feature type="binding site" evidence="8">
    <location>
        <position position="142"/>
    </location>
    <ligand>
        <name>IMP</name>
        <dbReference type="ChEBI" id="CHEBI:58053"/>
        <note>ligand shared between dimeric partners</note>
    </ligand>
</feature>
<dbReference type="Gene3D" id="3.40.440.10">
    <property type="entry name" value="Adenylosuccinate Synthetase, subunit A, domain 1"/>
    <property type="match status" value="1"/>
</dbReference>
<evidence type="ECO:0000256" key="3">
    <source>
        <dbReference type="ARBA" id="ARBA00022723"/>
    </source>
</evidence>
<dbReference type="RefSeq" id="WP_006875441.1">
    <property type="nucleotide sequence ID" value="NZ_CABIWA010000033.1"/>
</dbReference>
<evidence type="ECO:0000256" key="8">
    <source>
        <dbReference type="HAMAP-Rule" id="MF_00011"/>
    </source>
</evidence>
<dbReference type="CDD" id="cd03108">
    <property type="entry name" value="AdSS"/>
    <property type="match status" value="1"/>
</dbReference>
<dbReference type="Proteomes" id="UP000095765">
    <property type="component" value="Unassembled WGS sequence"/>
</dbReference>
<feature type="binding site" evidence="8">
    <location>
        <position position="40"/>
    </location>
    <ligand>
        <name>Mg(2+)</name>
        <dbReference type="ChEBI" id="CHEBI:18420"/>
    </ligand>
</feature>
<evidence type="ECO:0000313" key="12">
    <source>
        <dbReference type="EMBL" id="OUP69745.1"/>
    </source>
</evidence>
<dbReference type="AlphaFoldDB" id="A0A174T9P6"/>
<feature type="binding site" evidence="8">
    <location>
        <begin position="413"/>
        <end position="415"/>
    </location>
    <ligand>
        <name>GTP</name>
        <dbReference type="ChEBI" id="CHEBI:37565"/>
    </ligand>
</feature>
<comment type="pathway">
    <text evidence="8 10">Purine metabolism; AMP biosynthesis via de novo pathway; AMP from IMP: step 1/2.</text>
</comment>
<keyword evidence="5 8" id="KW-0658">Purine biosynthesis</keyword>
<evidence type="ECO:0000256" key="4">
    <source>
        <dbReference type="ARBA" id="ARBA00022741"/>
    </source>
</evidence>
<gene>
    <name evidence="8 11" type="primary">purA</name>
    <name evidence="12" type="ORF">B5F11_07065</name>
    <name evidence="11" type="ORF">ERS852551_02982</name>
</gene>
<feature type="binding site" description="in other chain" evidence="8">
    <location>
        <position position="238"/>
    </location>
    <ligand>
        <name>IMP</name>
        <dbReference type="ChEBI" id="CHEBI:58053"/>
        <note>ligand shared between dimeric partners</note>
    </ligand>
</feature>
<keyword evidence="6 8" id="KW-0460">Magnesium</keyword>
<dbReference type="InterPro" id="IPR033128">
    <property type="entry name" value="Adenylosuccin_syn_Lys_AS"/>
</dbReference>
<keyword evidence="4 8" id="KW-0547">Nucleotide-binding</keyword>
<feature type="binding site" evidence="8">
    <location>
        <begin position="40"/>
        <end position="42"/>
    </location>
    <ligand>
        <name>GTP</name>
        <dbReference type="ChEBI" id="CHEBI:37565"/>
    </ligand>
</feature>
<evidence type="ECO:0000256" key="1">
    <source>
        <dbReference type="ARBA" id="ARBA00011738"/>
    </source>
</evidence>
<feature type="binding site" evidence="8">
    <location>
        <position position="304"/>
    </location>
    <ligand>
        <name>GTP</name>
        <dbReference type="ChEBI" id="CHEBI:37565"/>
    </ligand>
</feature>
<keyword evidence="3 8" id="KW-0479">Metal-binding</keyword>
<feature type="binding site" evidence="8">
    <location>
        <begin position="12"/>
        <end position="18"/>
    </location>
    <ligand>
        <name>GTP</name>
        <dbReference type="ChEBI" id="CHEBI:37565"/>
    </ligand>
</feature>
<feature type="binding site" description="in other chain" evidence="8">
    <location>
        <position position="302"/>
    </location>
    <ligand>
        <name>IMP</name>
        <dbReference type="ChEBI" id="CHEBI:58053"/>
        <note>ligand shared between dimeric partners</note>
    </ligand>
</feature>
<organism evidence="11 13">
    <name type="scientific">Anaerotruncus colihominis</name>
    <dbReference type="NCBI Taxonomy" id="169435"/>
    <lineage>
        <taxon>Bacteria</taxon>
        <taxon>Bacillati</taxon>
        <taxon>Bacillota</taxon>
        <taxon>Clostridia</taxon>
        <taxon>Eubacteriales</taxon>
        <taxon>Oscillospiraceae</taxon>
        <taxon>Anaerotruncus</taxon>
    </lineage>
</organism>
<dbReference type="UniPathway" id="UPA00075">
    <property type="reaction ID" value="UER00335"/>
</dbReference>
<dbReference type="SMART" id="SM00788">
    <property type="entry name" value="Adenylsucc_synt"/>
    <property type="match status" value="1"/>
</dbReference>